<evidence type="ECO:0000313" key="2">
    <source>
        <dbReference type="EMBL" id="SMC43578.1"/>
    </source>
</evidence>
<evidence type="ECO:0000259" key="1">
    <source>
        <dbReference type="Pfam" id="PF13649"/>
    </source>
</evidence>
<dbReference type="Proteomes" id="UP000192418">
    <property type="component" value="Unassembled WGS sequence"/>
</dbReference>
<dbReference type="InterPro" id="IPR029063">
    <property type="entry name" value="SAM-dependent_MTases_sf"/>
</dbReference>
<keyword evidence="2" id="KW-0489">Methyltransferase</keyword>
<dbReference type="InterPro" id="IPR041698">
    <property type="entry name" value="Methyltransf_25"/>
</dbReference>
<keyword evidence="2" id="KW-0808">Transferase</keyword>
<accession>A0A1W1Z6M0</accession>
<dbReference type="OrthoDB" id="5456009at2"/>
<proteinExistence type="predicted"/>
<sequence length="242" mass="27660">MYDTIKKNKKINISSTAYIGDGAYTYDDRRFKSKQGRVFHNLELTQLKKTIQIISKNSYVLEVGCGTARFSEFFAKQGFKVRAIDPSPDMIKIAQQKCASLTNVDFQVAEGASLPFENDSFDFVFAIRVLNSTESKDYAISTISEMIRVAKKEGVILVEFANRSRPFVRNTTSVRLTFNQIKNYARSNNCSVIKESGILIFSQTVLNKIPLFFLGFWEWVEKLSAIFIWRFASRGYIIIKKG</sequence>
<dbReference type="GO" id="GO:0008168">
    <property type="term" value="F:methyltransferase activity"/>
    <property type="evidence" value="ECO:0007669"/>
    <property type="project" value="UniProtKB-KW"/>
</dbReference>
<gene>
    <name evidence="2" type="ORF">SAMN02746065_10281</name>
</gene>
<organism evidence="2 3">
    <name type="scientific">Desulfocicer vacuolatum DSM 3385</name>
    <dbReference type="NCBI Taxonomy" id="1121400"/>
    <lineage>
        <taxon>Bacteria</taxon>
        <taxon>Pseudomonadati</taxon>
        <taxon>Thermodesulfobacteriota</taxon>
        <taxon>Desulfobacteria</taxon>
        <taxon>Desulfobacterales</taxon>
        <taxon>Desulfobacteraceae</taxon>
        <taxon>Desulfocicer</taxon>
    </lineage>
</organism>
<reference evidence="2 3" key="1">
    <citation type="submission" date="2017-04" db="EMBL/GenBank/DDBJ databases">
        <authorList>
            <person name="Afonso C.L."/>
            <person name="Miller P.J."/>
            <person name="Scott M.A."/>
            <person name="Spackman E."/>
            <person name="Goraichik I."/>
            <person name="Dimitrov K.M."/>
            <person name="Suarez D.L."/>
            <person name="Swayne D.E."/>
        </authorList>
    </citation>
    <scope>NUCLEOTIDE SEQUENCE [LARGE SCALE GENOMIC DNA]</scope>
    <source>
        <strain evidence="2 3">DSM 3385</strain>
    </source>
</reference>
<feature type="domain" description="Methyltransferase" evidence="1">
    <location>
        <begin position="60"/>
        <end position="154"/>
    </location>
</feature>
<dbReference type="RefSeq" id="WP_084066762.1">
    <property type="nucleotide sequence ID" value="NZ_FWXY01000002.1"/>
</dbReference>
<keyword evidence="3" id="KW-1185">Reference proteome</keyword>
<dbReference type="AlphaFoldDB" id="A0A1W1Z6M0"/>
<name>A0A1W1Z6M0_9BACT</name>
<dbReference type="SUPFAM" id="SSF53335">
    <property type="entry name" value="S-adenosyl-L-methionine-dependent methyltransferases"/>
    <property type="match status" value="1"/>
</dbReference>
<evidence type="ECO:0000313" key="3">
    <source>
        <dbReference type="Proteomes" id="UP000192418"/>
    </source>
</evidence>
<protein>
    <submittedName>
        <fullName evidence="2">Methyltransferase domain-containing protein</fullName>
    </submittedName>
</protein>
<dbReference type="CDD" id="cd02440">
    <property type="entry name" value="AdoMet_MTases"/>
    <property type="match status" value="1"/>
</dbReference>
<dbReference type="PANTHER" id="PTHR43591">
    <property type="entry name" value="METHYLTRANSFERASE"/>
    <property type="match status" value="1"/>
</dbReference>
<dbReference type="EMBL" id="FWXY01000002">
    <property type="protein sequence ID" value="SMC43578.1"/>
    <property type="molecule type" value="Genomic_DNA"/>
</dbReference>
<dbReference type="STRING" id="1121400.SAMN02746065_10281"/>
<dbReference type="GO" id="GO:0032259">
    <property type="term" value="P:methylation"/>
    <property type="evidence" value="ECO:0007669"/>
    <property type="project" value="UniProtKB-KW"/>
</dbReference>
<dbReference type="Pfam" id="PF13649">
    <property type="entry name" value="Methyltransf_25"/>
    <property type="match status" value="1"/>
</dbReference>
<dbReference type="Gene3D" id="3.40.50.150">
    <property type="entry name" value="Vaccinia Virus protein VP39"/>
    <property type="match status" value="1"/>
</dbReference>